<evidence type="ECO:0000313" key="2">
    <source>
        <dbReference type="Proteomes" id="UP000037558"/>
    </source>
</evidence>
<dbReference type="AlphaFoldDB" id="A0A0M0L6W6"/>
<dbReference type="NCBIfam" id="TIGR02530">
    <property type="entry name" value="flg_new"/>
    <property type="match status" value="1"/>
</dbReference>
<name>A0A0M0L6W6_9BACI</name>
<evidence type="ECO:0008006" key="3">
    <source>
        <dbReference type="Google" id="ProtNLM"/>
    </source>
</evidence>
<reference evidence="2" key="1">
    <citation type="submission" date="2015-08" db="EMBL/GenBank/DDBJ databases">
        <title>Fjat-14210 dsm16467.</title>
        <authorList>
            <person name="Liu B."/>
            <person name="Wang J."/>
            <person name="Zhu Y."/>
            <person name="Liu G."/>
            <person name="Chen Q."/>
            <person name="Chen Z."/>
            <person name="Lan J."/>
            <person name="Che J."/>
            <person name="Ge C."/>
            <person name="Shi H."/>
            <person name="Pan Z."/>
            <person name="Liu X."/>
        </authorList>
    </citation>
    <scope>NUCLEOTIDE SEQUENCE [LARGE SCALE GENOMIC DNA]</scope>
    <source>
        <strain evidence="2">DSM 16467</strain>
    </source>
</reference>
<proteinExistence type="predicted"/>
<evidence type="ECO:0000313" key="1">
    <source>
        <dbReference type="EMBL" id="KOO46607.1"/>
    </source>
</evidence>
<dbReference type="Proteomes" id="UP000037558">
    <property type="component" value="Unassembled WGS sequence"/>
</dbReference>
<dbReference type="STRING" id="284581.AMD01_12385"/>
<sequence length="125" mass="14040">MGDVEVEKPFIRPFHTPPAYLTAQTKKVATSFKEELESVVQPVKISKHADQRIQARNIQIQPEEWQLLEKKMAEAKKMGITDSLVLMKNAALIVSTKNHAVITALERKEASSQIFTNINGTIVID</sequence>
<dbReference type="Pfam" id="PF12611">
    <property type="entry name" value="Flagellar_put"/>
    <property type="match status" value="1"/>
</dbReference>
<gene>
    <name evidence="1" type="ORF">AMD01_12385</name>
</gene>
<dbReference type="PATRIC" id="fig|284581.3.peg.2598"/>
<protein>
    <recommendedName>
        <fullName evidence="3">Flagellar protein</fullName>
    </recommendedName>
</protein>
<organism evidence="1 2">
    <name type="scientific">Priestia koreensis</name>
    <dbReference type="NCBI Taxonomy" id="284581"/>
    <lineage>
        <taxon>Bacteria</taxon>
        <taxon>Bacillati</taxon>
        <taxon>Bacillota</taxon>
        <taxon>Bacilli</taxon>
        <taxon>Bacillales</taxon>
        <taxon>Bacillaceae</taxon>
        <taxon>Priestia</taxon>
    </lineage>
</organism>
<comment type="caution">
    <text evidence="1">The sequence shown here is derived from an EMBL/GenBank/DDBJ whole genome shotgun (WGS) entry which is preliminary data.</text>
</comment>
<dbReference type="InterPro" id="IPR013367">
    <property type="entry name" value="Flagellar_put"/>
</dbReference>
<dbReference type="EMBL" id="LILC01000013">
    <property type="protein sequence ID" value="KOO46607.1"/>
    <property type="molecule type" value="Genomic_DNA"/>
</dbReference>
<keyword evidence="2" id="KW-1185">Reference proteome</keyword>
<dbReference type="OrthoDB" id="165650at2"/>
<accession>A0A0M0L6W6</accession>